<dbReference type="InterPro" id="IPR005693">
    <property type="entry name" value="Mce"/>
</dbReference>
<evidence type="ECO:0000256" key="1">
    <source>
        <dbReference type="SAM" id="MobiDB-lite"/>
    </source>
</evidence>
<evidence type="ECO:0000259" key="2">
    <source>
        <dbReference type="Pfam" id="PF02470"/>
    </source>
</evidence>
<dbReference type="NCBIfam" id="TIGR00996">
    <property type="entry name" value="Mtu_fam_mce"/>
    <property type="match status" value="1"/>
</dbReference>
<dbReference type="InterPro" id="IPR003399">
    <property type="entry name" value="Mce/MlaD"/>
</dbReference>
<reference evidence="4 5" key="1">
    <citation type="journal article" date="2015" name="Int. J. Syst. Evol. Microbiol.">
        <title>Amycolatopsis rhabdoformis sp. nov., an actinomycete isolated from a tropical forest soil.</title>
        <authorList>
            <person name="Souza W.R."/>
            <person name="Silva R.E."/>
            <person name="Goodfellow M."/>
            <person name="Busarakam K."/>
            <person name="Figueiro F.S."/>
            <person name="Ferreira D."/>
            <person name="Rodrigues-Filho E."/>
            <person name="Moraes L.A.B."/>
            <person name="Zucchi T.D."/>
        </authorList>
    </citation>
    <scope>NUCLEOTIDE SEQUENCE [LARGE SCALE GENOMIC DNA]</scope>
    <source>
        <strain evidence="4 5">NCIMB 14900</strain>
    </source>
</reference>
<dbReference type="InterPro" id="IPR024516">
    <property type="entry name" value="Mce_C"/>
</dbReference>
<dbReference type="PANTHER" id="PTHR33371:SF19">
    <property type="entry name" value="MCE-FAMILY PROTEIN MCE4A"/>
    <property type="match status" value="1"/>
</dbReference>
<evidence type="ECO:0000313" key="5">
    <source>
        <dbReference type="Proteomes" id="UP001330812"/>
    </source>
</evidence>
<evidence type="ECO:0000259" key="3">
    <source>
        <dbReference type="Pfam" id="PF11887"/>
    </source>
</evidence>
<keyword evidence="5" id="KW-1185">Reference proteome</keyword>
<dbReference type="EMBL" id="CP142149">
    <property type="protein sequence ID" value="WSE33964.1"/>
    <property type="molecule type" value="Genomic_DNA"/>
</dbReference>
<proteinExistence type="predicted"/>
<protein>
    <submittedName>
        <fullName evidence="4">MCE family protein</fullName>
    </submittedName>
</protein>
<dbReference type="PANTHER" id="PTHR33371">
    <property type="entry name" value="INTERMEMBRANE PHOSPHOLIPID TRANSPORT SYSTEM BINDING PROTEIN MLAD-RELATED"/>
    <property type="match status" value="1"/>
</dbReference>
<dbReference type="InterPro" id="IPR052336">
    <property type="entry name" value="MlaD_Phospholipid_Transporter"/>
</dbReference>
<feature type="region of interest" description="Disordered" evidence="1">
    <location>
        <begin position="351"/>
        <end position="379"/>
    </location>
</feature>
<dbReference type="Pfam" id="PF02470">
    <property type="entry name" value="MlaD"/>
    <property type="match status" value="1"/>
</dbReference>
<feature type="domain" description="Mammalian cell entry C-terminal" evidence="3">
    <location>
        <begin position="126"/>
        <end position="346"/>
    </location>
</feature>
<feature type="domain" description="Mce/MlaD" evidence="2">
    <location>
        <begin position="43"/>
        <end position="118"/>
    </location>
</feature>
<organism evidence="4 5">
    <name type="scientific">Amycolatopsis rhabdoformis</name>
    <dbReference type="NCBI Taxonomy" id="1448059"/>
    <lineage>
        <taxon>Bacteria</taxon>
        <taxon>Bacillati</taxon>
        <taxon>Actinomycetota</taxon>
        <taxon>Actinomycetes</taxon>
        <taxon>Pseudonocardiales</taxon>
        <taxon>Pseudonocardiaceae</taxon>
        <taxon>Amycolatopsis</taxon>
    </lineage>
</organism>
<dbReference type="RefSeq" id="WP_326836762.1">
    <property type="nucleotide sequence ID" value="NZ_CP142149.1"/>
</dbReference>
<accession>A0ABZ1IK37</accession>
<evidence type="ECO:0000313" key="4">
    <source>
        <dbReference type="EMBL" id="WSE33964.1"/>
    </source>
</evidence>
<sequence>MTTERGRLPAVPRRLMGLTYFAAILAFLGLTIAAYDKVFTSVTTVTLRAGHIGNQLTRLADVKLRGVLVGEVRDITTAGDGTTLTLALDPHQATLIPADVTARLLPKTLFGERYVDLVEPPHPASARLSEGAVIHQDTSAEAVELNQILDKLMPVLQAVQPQKLSTTLNAVSDALDGRGEQLGQTLSRLGDYVRQINPSVPDLTADLAALPGVADTYEQAAPDLLNALSDLTTTTKTIAQQQDALRSLFSDLTTTGLDLRDFLAANKDNLIRVTSDSRPTLDLLERYAPEYPCLTRQLADFGPKLDDVWGGAAGDHKLHLTIEIANSRGKYVPGRDTPAYDDHRGPRCYSVPAGEKAPQYPEGRPIQDGSAAVGGGGASLANSGAEQQLLSALLAPQLGVPQTDVPSWSSLLVGPLYRGTEVTVR</sequence>
<dbReference type="Pfam" id="PF11887">
    <property type="entry name" value="Mce4_CUP1"/>
    <property type="match status" value="1"/>
</dbReference>
<name>A0ABZ1IK37_9PSEU</name>
<gene>
    <name evidence="4" type="ORF">VSH64_17975</name>
</gene>
<dbReference type="Proteomes" id="UP001330812">
    <property type="component" value="Chromosome"/>
</dbReference>